<feature type="domain" description="Glycosyltransferase 2-like" evidence="2">
    <location>
        <begin position="6"/>
        <end position="131"/>
    </location>
</feature>
<evidence type="ECO:0000259" key="2">
    <source>
        <dbReference type="Pfam" id="PF00535"/>
    </source>
</evidence>
<dbReference type="InterPro" id="IPR029044">
    <property type="entry name" value="Nucleotide-diphossugar_trans"/>
</dbReference>
<dbReference type="Proteomes" id="UP000199702">
    <property type="component" value="Unassembled WGS sequence"/>
</dbReference>
<protein>
    <submittedName>
        <fullName evidence="4">Glycosyltransferase, GT2 family</fullName>
    </submittedName>
</protein>
<dbReference type="PANTHER" id="PTHR43179:SF7">
    <property type="entry name" value="RHAMNOSYLTRANSFERASE WBBL"/>
    <property type="match status" value="1"/>
</dbReference>
<accession>A0A1H6THT7</accession>
<dbReference type="Gene3D" id="3.90.550.10">
    <property type="entry name" value="Spore Coat Polysaccharide Biosynthesis Protein SpsA, Chain A"/>
    <property type="match status" value="1"/>
</dbReference>
<dbReference type="STRING" id="402734.SAMN05660918_1656"/>
<keyword evidence="1 4" id="KW-0808">Transferase</keyword>
<dbReference type="InterPro" id="IPR001173">
    <property type="entry name" value="Glyco_trans_2-like"/>
</dbReference>
<dbReference type="OrthoDB" id="9771846at2"/>
<dbReference type="SUPFAM" id="SSF53448">
    <property type="entry name" value="Nucleotide-diphospho-sugar transferases"/>
    <property type="match status" value="1"/>
</dbReference>
<dbReference type="GO" id="GO:0016740">
    <property type="term" value="F:transferase activity"/>
    <property type="evidence" value="ECO:0007669"/>
    <property type="project" value="UniProtKB-KW"/>
</dbReference>
<evidence type="ECO:0000313" key="4">
    <source>
        <dbReference type="EMBL" id="SEI79643.1"/>
    </source>
</evidence>
<dbReference type="AlphaFoldDB" id="A0A1H6THT7"/>
<keyword evidence="5" id="KW-1185">Reference proteome</keyword>
<sequence length="270" mass="31004">MNLELSVIIVNYNGLKYLKDCLDSLYKNLEEISFEIIIIDNNSVDASCDYLKTNFPEVKLIESKINYGFGKGNNEAVKTAKGKYLLLINNDTIVLDNIKSVLNFIESNNNVGVVGINMLNKNKEYLPAAGIFPNIRNMFQFKNLLDLGPEFKKGKFSKESYEVDWLCGSFLFLAKNTYTTINGFDEDYFMYVEDVDFCKKIANIGLKRVFIPNINYIHFVGFNSNKNPMLVKGYKIYIQKHFSGIEKRLVYGVLFINSLVKEIKVAFKKN</sequence>
<reference evidence="5" key="1">
    <citation type="submission" date="2016-10" db="EMBL/GenBank/DDBJ databases">
        <authorList>
            <person name="Varghese N."/>
            <person name="Submissions S."/>
        </authorList>
    </citation>
    <scope>NUCLEOTIDE SEQUENCE [LARGE SCALE GENOMIC DNA]</scope>
    <source>
        <strain evidence="5">DSM 17934</strain>
    </source>
</reference>
<organism evidence="4 5">
    <name type="scientific">Flavobacterium terrigena</name>
    <dbReference type="NCBI Taxonomy" id="402734"/>
    <lineage>
        <taxon>Bacteria</taxon>
        <taxon>Pseudomonadati</taxon>
        <taxon>Bacteroidota</taxon>
        <taxon>Flavobacteriia</taxon>
        <taxon>Flavobacteriales</taxon>
        <taxon>Flavobacteriaceae</taxon>
        <taxon>Flavobacterium</taxon>
    </lineage>
</organism>
<dbReference type="CDD" id="cd04186">
    <property type="entry name" value="GT_2_like_c"/>
    <property type="match status" value="1"/>
</dbReference>
<gene>
    <name evidence="4" type="ORF">SAMN05660918_1656</name>
</gene>
<dbReference type="Pfam" id="PF02709">
    <property type="entry name" value="Glyco_transf_7C"/>
    <property type="match status" value="1"/>
</dbReference>
<dbReference type="EMBL" id="FNYA01000003">
    <property type="protein sequence ID" value="SEI79643.1"/>
    <property type="molecule type" value="Genomic_DNA"/>
</dbReference>
<dbReference type="RefSeq" id="WP_091311280.1">
    <property type="nucleotide sequence ID" value="NZ_CBCSJU010000007.1"/>
</dbReference>
<feature type="domain" description="Galactosyltransferase C-terminal" evidence="3">
    <location>
        <begin position="159"/>
        <end position="213"/>
    </location>
</feature>
<dbReference type="InterPro" id="IPR027791">
    <property type="entry name" value="Galactosyl_T_C"/>
</dbReference>
<evidence type="ECO:0000313" key="5">
    <source>
        <dbReference type="Proteomes" id="UP000199702"/>
    </source>
</evidence>
<dbReference type="PANTHER" id="PTHR43179">
    <property type="entry name" value="RHAMNOSYLTRANSFERASE WBBL"/>
    <property type="match status" value="1"/>
</dbReference>
<evidence type="ECO:0000259" key="3">
    <source>
        <dbReference type="Pfam" id="PF02709"/>
    </source>
</evidence>
<proteinExistence type="predicted"/>
<name>A0A1H6THT7_9FLAO</name>
<evidence type="ECO:0000256" key="1">
    <source>
        <dbReference type="ARBA" id="ARBA00022679"/>
    </source>
</evidence>
<dbReference type="Pfam" id="PF00535">
    <property type="entry name" value="Glycos_transf_2"/>
    <property type="match status" value="1"/>
</dbReference>